<name>A0A9D7FGE8_9RHOO</name>
<reference evidence="1" key="1">
    <citation type="submission" date="2020-10" db="EMBL/GenBank/DDBJ databases">
        <title>Connecting structure to function with the recovery of over 1000 high-quality activated sludge metagenome-assembled genomes encoding full-length rRNA genes using long-read sequencing.</title>
        <authorList>
            <person name="Singleton C.M."/>
            <person name="Petriglieri F."/>
            <person name="Kristensen J.M."/>
            <person name="Kirkegaard R.H."/>
            <person name="Michaelsen T.Y."/>
            <person name="Andersen M.H."/>
            <person name="Karst S.M."/>
            <person name="Dueholm M.S."/>
            <person name="Nielsen P.H."/>
            <person name="Albertsen M."/>
        </authorList>
    </citation>
    <scope>NUCLEOTIDE SEQUENCE</scope>
    <source>
        <strain evidence="1">EsbW_18-Q3-R4-48_MAXAC.044</strain>
    </source>
</reference>
<protein>
    <submittedName>
        <fullName evidence="1">DNA-binding protein</fullName>
    </submittedName>
</protein>
<organism evidence="1 2">
    <name type="scientific">Candidatus Propionivibrio dominans</name>
    <dbReference type="NCBI Taxonomy" id="2954373"/>
    <lineage>
        <taxon>Bacteria</taxon>
        <taxon>Pseudomonadati</taxon>
        <taxon>Pseudomonadota</taxon>
        <taxon>Betaproteobacteria</taxon>
        <taxon>Rhodocyclales</taxon>
        <taxon>Rhodocyclaceae</taxon>
        <taxon>Propionivibrio</taxon>
    </lineage>
</organism>
<accession>A0A9D7FGE8</accession>
<evidence type="ECO:0000313" key="1">
    <source>
        <dbReference type="EMBL" id="MBK7425473.1"/>
    </source>
</evidence>
<dbReference type="GO" id="GO:0003677">
    <property type="term" value="F:DNA binding"/>
    <property type="evidence" value="ECO:0007669"/>
    <property type="project" value="UniProtKB-KW"/>
</dbReference>
<dbReference type="EMBL" id="JADJNC010000067">
    <property type="protein sequence ID" value="MBK7425473.1"/>
    <property type="molecule type" value="Genomic_DNA"/>
</dbReference>
<comment type="caution">
    <text evidence="1">The sequence shown here is derived from an EMBL/GenBank/DDBJ whole genome shotgun (WGS) entry which is preliminary data.</text>
</comment>
<dbReference type="Gene3D" id="1.20.120.330">
    <property type="entry name" value="Nucleotidyltransferases domain 2"/>
    <property type="match status" value="1"/>
</dbReference>
<proteinExistence type="predicted"/>
<sequence length="150" mass="16560">MTLENLLAIHRLQAFEATSGSVLRLLASAERNLADARLVELSADNRFDAAYKAIMQCAMIGLWANGYRTATSQPGHHQTALQTLPKTMGLAQDAVIVLDALRKQRNLNDYEGDSVTDAAVKECLTQAAALLAHTRHWLSRHRPDLLARDQ</sequence>
<dbReference type="Proteomes" id="UP000886602">
    <property type="component" value="Unassembled WGS sequence"/>
</dbReference>
<evidence type="ECO:0000313" key="2">
    <source>
        <dbReference type="Proteomes" id="UP000886602"/>
    </source>
</evidence>
<dbReference type="AlphaFoldDB" id="A0A9D7FGE8"/>
<keyword evidence="1" id="KW-0238">DNA-binding</keyword>
<gene>
    <name evidence="1" type="ORF">IPJ48_21620</name>
</gene>